<proteinExistence type="predicted"/>
<keyword evidence="1" id="KW-0812">Transmembrane</keyword>
<evidence type="ECO:0000313" key="2">
    <source>
        <dbReference type="EMBL" id="KAL2488194.1"/>
    </source>
</evidence>
<evidence type="ECO:0000313" key="3">
    <source>
        <dbReference type="Proteomes" id="UP001604277"/>
    </source>
</evidence>
<reference evidence="3" key="1">
    <citation type="submission" date="2024-07" db="EMBL/GenBank/DDBJ databases">
        <title>Two chromosome-level genome assemblies of Korean endemic species Abeliophyllum distichum and Forsythia ovata (Oleaceae).</title>
        <authorList>
            <person name="Jang H."/>
        </authorList>
    </citation>
    <scope>NUCLEOTIDE SEQUENCE [LARGE SCALE GENOMIC DNA]</scope>
</reference>
<keyword evidence="1" id="KW-1133">Transmembrane helix</keyword>
<accession>A0ABD1RID8</accession>
<name>A0ABD1RID8_9LAMI</name>
<comment type="caution">
    <text evidence="2">The sequence shown here is derived from an EMBL/GenBank/DDBJ whole genome shotgun (WGS) entry which is preliminary data.</text>
</comment>
<protein>
    <submittedName>
        <fullName evidence="2">Uncharacterized protein</fullName>
    </submittedName>
</protein>
<keyword evidence="1" id="KW-0472">Membrane</keyword>
<feature type="transmembrane region" description="Helical" evidence="1">
    <location>
        <begin position="115"/>
        <end position="135"/>
    </location>
</feature>
<organism evidence="2 3">
    <name type="scientific">Forsythia ovata</name>
    <dbReference type="NCBI Taxonomy" id="205694"/>
    <lineage>
        <taxon>Eukaryota</taxon>
        <taxon>Viridiplantae</taxon>
        <taxon>Streptophyta</taxon>
        <taxon>Embryophyta</taxon>
        <taxon>Tracheophyta</taxon>
        <taxon>Spermatophyta</taxon>
        <taxon>Magnoliopsida</taxon>
        <taxon>eudicotyledons</taxon>
        <taxon>Gunneridae</taxon>
        <taxon>Pentapetalae</taxon>
        <taxon>asterids</taxon>
        <taxon>lamiids</taxon>
        <taxon>Lamiales</taxon>
        <taxon>Oleaceae</taxon>
        <taxon>Forsythieae</taxon>
        <taxon>Forsythia</taxon>
    </lineage>
</organism>
<keyword evidence="3" id="KW-1185">Reference proteome</keyword>
<dbReference type="AlphaFoldDB" id="A0ABD1RID8"/>
<sequence>MKLESLHLKEGLVDRAGSASILKLEESEVIQCFFRQLINKGRHRLHFLALRISLSPLSLSEDVYISKFFQKNPDSKHEDPIKKMLQTNEENKKDTASDLTASIDISVLQERLTNMINLGFELWFVVILLFIRFGFVNLE</sequence>
<gene>
    <name evidence="2" type="ORF">Fot_41486</name>
</gene>
<dbReference type="Proteomes" id="UP001604277">
    <property type="component" value="Unassembled WGS sequence"/>
</dbReference>
<dbReference type="EMBL" id="JBFOLJ010000012">
    <property type="protein sequence ID" value="KAL2488194.1"/>
    <property type="molecule type" value="Genomic_DNA"/>
</dbReference>
<evidence type="ECO:0000256" key="1">
    <source>
        <dbReference type="SAM" id="Phobius"/>
    </source>
</evidence>